<feature type="compositionally biased region" description="Basic and acidic residues" evidence="2">
    <location>
        <begin position="574"/>
        <end position="587"/>
    </location>
</feature>
<dbReference type="InterPro" id="IPR035979">
    <property type="entry name" value="RBD_domain_sf"/>
</dbReference>
<feature type="domain" description="RRM" evidence="3">
    <location>
        <begin position="20"/>
        <end position="98"/>
    </location>
</feature>
<evidence type="ECO:0000313" key="5">
    <source>
        <dbReference type="Proteomes" id="UP000699462"/>
    </source>
</evidence>
<feature type="compositionally biased region" description="Polar residues" evidence="2">
    <location>
        <begin position="456"/>
        <end position="467"/>
    </location>
</feature>
<feature type="compositionally biased region" description="Basic and acidic residues" evidence="2">
    <location>
        <begin position="530"/>
        <end position="543"/>
    </location>
</feature>
<sequence length="683" mass="76231">MFRRQPFDKVNPRNVVPSRHTVFIRGLPGPTDVTKVKEFFSTETGSKCSVDFFSTSDDKKRLSVAIRFKSHDVAREMLTKYNNKLLMGFPVELTWFKDLKKARAKMFEEQRQVGGRPFQRTNFRGNFRSGDRRAIQTSPNNYFDNGRRMRAGSSSSGGVVGGSMNRPRYSNSRSRSFTGSSSRSISRSGRSESGSPRGRRMMQHNPDDMRVNMRGFSDGQTGSFNDRQIPRNQSYRSASGSTSTSRSSTGLQMRRGSATGSGMANQKLQPMRYQHGRSGASPLNYGQNSRRSQISGSPEARAPDYTFSNAPAPELDGGSSLVSGLIQLKRRNQPESQEPRVSRRNRQASIGSSSSGLSGGGSRGGLDNLNRRAIGKRAPSLSPPFTGSAQRAYKSPKSRRTPDQPVLCNEENTDFPKQKRPKRMTRSPDSLSPPVIRSSYLDASKPGLDARDSSTRRQTSPLNQSASRHSRRDDTVKVPRVIDTTPASPKVLGDDTDRRARGHSPNDNSRWRMVEDGGYNQEGWPVSSRRATDKNRRTARAVDESFDGESSYSDVEDGRAMSRKYQKHAGSVNKEPDSKSGKDVPKGIMKDIPDECQESAIDLIRNRKETLAQDYKRDCEAFTTVVRTLISKDAELESRLMPMLKEILHERGQRCIEELRTFIADHHPESDTKTEGCPEVPAS</sequence>
<keyword evidence="5" id="KW-1185">Reference proteome</keyword>
<feature type="compositionally biased region" description="Polar residues" evidence="2">
    <location>
        <begin position="218"/>
        <end position="233"/>
    </location>
</feature>
<dbReference type="Gene3D" id="3.30.70.330">
    <property type="match status" value="1"/>
</dbReference>
<reference evidence="4 5" key="1">
    <citation type="submission" date="2019-07" db="EMBL/GenBank/DDBJ databases">
        <title>Annotation for the trematode Paragonimus westermani.</title>
        <authorList>
            <person name="Choi Y.-J."/>
        </authorList>
    </citation>
    <scope>NUCLEOTIDE SEQUENCE [LARGE SCALE GENOMIC DNA]</scope>
    <source>
        <strain evidence="4">180907_Pwestermani</strain>
    </source>
</reference>
<proteinExistence type="predicted"/>
<feature type="compositionally biased region" description="Polar residues" evidence="2">
    <location>
        <begin position="258"/>
        <end position="268"/>
    </location>
</feature>
<dbReference type="GO" id="GO:0003723">
    <property type="term" value="F:RNA binding"/>
    <property type="evidence" value="ECO:0007669"/>
    <property type="project" value="UniProtKB-UniRule"/>
</dbReference>
<dbReference type="AlphaFoldDB" id="A0A8T0D9H5"/>
<dbReference type="InterPro" id="IPR000504">
    <property type="entry name" value="RRM_dom"/>
</dbReference>
<feature type="compositionally biased region" description="Low complexity" evidence="2">
    <location>
        <begin position="152"/>
        <end position="196"/>
    </location>
</feature>
<accession>A0A8T0D9H5</accession>
<protein>
    <recommendedName>
        <fullName evidence="3">RRM domain-containing protein</fullName>
    </recommendedName>
</protein>
<feature type="compositionally biased region" description="Polar residues" evidence="2">
    <location>
        <begin position="284"/>
        <end position="296"/>
    </location>
</feature>
<gene>
    <name evidence="4" type="ORF">P879_10897</name>
</gene>
<dbReference type="Pfam" id="PF00076">
    <property type="entry name" value="RRM_1"/>
    <property type="match status" value="1"/>
</dbReference>
<dbReference type="Pfam" id="PF25234">
    <property type="entry name" value="Periphilin_C"/>
    <property type="match status" value="1"/>
</dbReference>
<dbReference type="InterPro" id="IPR057603">
    <property type="entry name" value="Periphilin-1_C"/>
</dbReference>
<dbReference type="Proteomes" id="UP000699462">
    <property type="component" value="Unassembled WGS sequence"/>
</dbReference>
<feature type="region of interest" description="Disordered" evidence="2">
    <location>
        <begin position="110"/>
        <end position="587"/>
    </location>
</feature>
<dbReference type="InterPro" id="IPR012677">
    <property type="entry name" value="Nucleotide-bd_a/b_plait_sf"/>
</dbReference>
<evidence type="ECO:0000259" key="3">
    <source>
        <dbReference type="PROSITE" id="PS50102"/>
    </source>
</evidence>
<dbReference type="SUPFAM" id="SSF54928">
    <property type="entry name" value="RNA-binding domain, RBD"/>
    <property type="match status" value="1"/>
</dbReference>
<feature type="compositionally biased region" description="Low complexity" evidence="2">
    <location>
        <begin position="234"/>
        <end position="250"/>
    </location>
</feature>
<evidence type="ECO:0000256" key="2">
    <source>
        <dbReference type="SAM" id="MobiDB-lite"/>
    </source>
</evidence>
<dbReference type="CDD" id="cd00590">
    <property type="entry name" value="RRM_SF"/>
    <property type="match status" value="1"/>
</dbReference>
<comment type="caution">
    <text evidence="4">The sequence shown here is derived from an EMBL/GenBank/DDBJ whole genome shotgun (WGS) entry which is preliminary data.</text>
</comment>
<evidence type="ECO:0000313" key="4">
    <source>
        <dbReference type="EMBL" id="KAF8564440.1"/>
    </source>
</evidence>
<name>A0A8T0D9H5_9TREM</name>
<dbReference type="EMBL" id="JTDF01008681">
    <property type="protein sequence ID" value="KAF8564440.1"/>
    <property type="molecule type" value="Genomic_DNA"/>
</dbReference>
<evidence type="ECO:0000256" key="1">
    <source>
        <dbReference type="PROSITE-ProRule" id="PRU00176"/>
    </source>
</evidence>
<organism evidence="4 5">
    <name type="scientific">Paragonimus westermani</name>
    <dbReference type="NCBI Taxonomy" id="34504"/>
    <lineage>
        <taxon>Eukaryota</taxon>
        <taxon>Metazoa</taxon>
        <taxon>Spiralia</taxon>
        <taxon>Lophotrochozoa</taxon>
        <taxon>Platyhelminthes</taxon>
        <taxon>Trematoda</taxon>
        <taxon>Digenea</taxon>
        <taxon>Plagiorchiida</taxon>
        <taxon>Troglotremata</taxon>
        <taxon>Troglotrematidae</taxon>
        <taxon>Paragonimus</taxon>
    </lineage>
</organism>
<dbReference type="OrthoDB" id="8933311at2759"/>
<keyword evidence="1" id="KW-0694">RNA-binding</keyword>
<dbReference type="PROSITE" id="PS50102">
    <property type="entry name" value="RRM"/>
    <property type="match status" value="1"/>
</dbReference>